<accession>A0A229T366</accession>
<protein>
    <submittedName>
        <fullName evidence="1">Uncharacterized protein</fullName>
    </submittedName>
</protein>
<reference evidence="2" key="1">
    <citation type="submission" date="2017-07" db="EMBL/GenBank/DDBJ databases">
        <title>Comparative genome mining reveals phylogenetic distribution patterns of secondary metabolites in Amycolatopsis.</title>
        <authorList>
            <person name="Adamek M."/>
            <person name="Alanjary M."/>
            <person name="Sales-Ortells H."/>
            <person name="Goodfellow M."/>
            <person name="Bull A.T."/>
            <person name="Kalinowski J."/>
            <person name="Ziemert N."/>
        </authorList>
    </citation>
    <scope>NUCLEOTIDE SEQUENCE [LARGE SCALE GENOMIC DNA]</scope>
    <source>
        <strain evidence="2">H5</strain>
    </source>
</reference>
<comment type="caution">
    <text evidence="1">The sequence shown here is derived from an EMBL/GenBank/DDBJ whole genome shotgun (WGS) entry which is preliminary data.</text>
</comment>
<dbReference type="OrthoDB" id="3632723at2"/>
<dbReference type="RefSeq" id="WP_093949932.1">
    <property type="nucleotide sequence ID" value="NZ_NMUL01000023.1"/>
</dbReference>
<proteinExistence type="predicted"/>
<keyword evidence="2" id="KW-1185">Reference proteome</keyword>
<dbReference type="AlphaFoldDB" id="A0A229T366"/>
<gene>
    <name evidence="1" type="ORF">CF165_23655</name>
</gene>
<evidence type="ECO:0000313" key="2">
    <source>
        <dbReference type="Proteomes" id="UP000215199"/>
    </source>
</evidence>
<organism evidence="1 2">
    <name type="scientific">Amycolatopsis vastitatis</name>
    <dbReference type="NCBI Taxonomy" id="1905142"/>
    <lineage>
        <taxon>Bacteria</taxon>
        <taxon>Bacillati</taxon>
        <taxon>Actinomycetota</taxon>
        <taxon>Actinomycetes</taxon>
        <taxon>Pseudonocardiales</taxon>
        <taxon>Pseudonocardiaceae</taxon>
        <taxon>Amycolatopsis</taxon>
    </lineage>
</organism>
<sequence>MTGLSLDDLFVELRRRKWTLYLFGRPAAPDLYAATFRWPTCTDVLIIRDERRATAYRTPSFPGTDVFRPSVVSWQYGAEPLWTLRAVLTIGAPGQADAPFQVLAPAPGSRVPLEMGQPVMTWPTGLVQDPTPKTAW</sequence>
<name>A0A229T366_9PSEU</name>
<evidence type="ECO:0000313" key="1">
    <source>
        <dbReference type="EMBL" id="OXM65533.1"/>
    </source>
</evidence>
<dbReference type="EMBL" id="NMUL01000023">
    <property type="protein sequence ID" value="OXM65533.1"/>
    <property type="molecule type" value="Genomic_DNA"/>
</dbReference>
<dbReference type="Proteomes" id="UP000215199">
    <property type="component" value="Unassembled WGS sequence"/>
</dbReference>